<feature type="domain" description="YdbS-like PH" evidence="2">
    <location>
        <begin position="67"/>
        <end position="133"/>
    </location>
</feature>
<name>A0A3E4JWU7_PHOVU</name>
<comment type="caution">
    <text evidence="3">The sequence shown here is derived from an EMBL/GenBank/DDBJ whole genome shotgun (WGS) entry which is preliminary data.</text>
</comment>
<gene>
    <name evidence="3" type="ORF">DXD46_00830</name>
</gene>
<feature type="transmembrane region" description="Helical" evidence="1">
    <location>
        <begin position="12"/>
        <end position="36"/>
    </location>
</feature>
<proteinExistence type="predicted"/>
<organism evidence="3 4">
    <name type="scientific">Phocaeicola vulgatus</name>
    <name type="common">Bacteroides vulgatus</name>
    <dbReference type="NCBI Taxonomy" id="821"/>
    <lineage>
        <taxon>Bacteria</taxon>
        <taxon>Pseudomonadati</taxon>
        <taxon>Bacteroidota</taxon>
        <taxon>Bacteroidia</taxon>
        <taxon>Bacteroidales</taxon>
        <taxon>Bacteroidaceae</taxon>
        <taxon>Phocaeicola</taxon>
    </lineage>
</organism>
<sequence length="162" mass="19174">MPTDRLFRTHVFVPHTGQFVINELPILVLCCAGWVFGGIDGLPFTTLSMWVALLLSLFLVYRFIYLRRIRYRIGSEQLVCEHGIIWRKTDYMELYRIVDFTENQSLLQQLCGLKTVSIFSMDRNTPRLDLTGIRRRDDIVTLVRERVEYNKRKKGIYEITNH</sequence>
<evidence type="ECO:0000259" key="2">
    <source>
        <dbReference type="Pfam" id="PF03703"/>
    </source>
</evidence>
<keyword evidence="1" id="KW-1133">Transmembrane helix</keyword>
<protein>
    <submittedName>
        <fullName evidence="3">PH domain-containing protein</fullName>
    </submittedName>
</protein>
<evidence type="ECO:0000313" key="3">
    <source>
        <dbReference type="EMBL" id="RGJ92302.1"/>
    </source>
</evidence>
<keyword evidence="1" id="KW-0472">Membrane</keyword>
<reference evidence="3 4" key="1">
    <citation type="submission" date="2018-08" db="EMBL/GenBank/DDBJ databases">
        <title>A genome reference for cultivated species of the human gut microbiota.</title>
        <authorList>
            <person name="Zou Y."/>
            <person name="Xue W."/>
            <person name="Luo G."/>
        </authorList>
    </citation>
    <scope>NUCLEOTIDE SEQUENCE [LARGE SCALE GENOMIC DNA]</scope>
    <source>
        <strain evidence="3 4">TM05-16</strain>
    </source>
</reference>
<dbReference type="Proteomes" id="UP000260640">
    <property type="component" value="Unassembled WGS sequence"/>
</dbReference>
<dbReference type="RefSeq" id="WP_005807185.1">
    <property type="nucleotide sequence ID" value="NZ_QSPP01000001.1"/>
</dbReference>
<dbReference type="EMBL" id="QSPP01000001">
    <property type="protein sequence ID" value="RGJ92302.1"/>
    <property type="molecule type" value="Genomic_DNA"/>
</dbReference>
<evidence type="ECO:0000313" key="4">
    <source>
        <dbReference type="Proteomes" id="UP000260640"/>
    </source>
</evidence>
<feature type="transmembrane region" description="Helical" evidence="1">
    <location>
        <begin position="42"/>
        <end position="64"/>
    </location>
</feature>
<evidence type="ECO:0000256" key="1">
    <source>
        <dbReference type="SAM" id="Phobius"/>
    </source>
</evidence>
<accession>A0A3E4JWU7</accession>
<dbReference type="Pfam" id="PF03703">
    <property type="entry name" value="bPH_2"/>
    <property type="match status" value="1"/>
</dbReference>
<dbReference type="AlphaFoldDB" id="A0A3E4JWU7"/>
<dbReference type="InterPro" id="IPR005182">
    <property type="entry name" value="YdbS-like_PH"/>
</dbReference>
<keyword evidence="1" id="KW-0812">Transmembrane</keyword>